<comment type="caution">
    <text evidence="1">The sequence shown here is derived from an EMBL/GenBank/DDBJ whole genome shotgun (WGS) entry which is preliminary data.</text>
</comment>
<dbReference type="EMBL" id="MLJW01000191">
    <property type="protein sequence ID" value="OIQ94218.1"/>
    <property type="molecule type" value="Genomic_DNA"/>
</dbReference>
<proteinExistence type="predicted"/>
<evidence type="ECO:0000313" key="1">
    <source>
        <dbReference type="EMBL" id="OIQ94218.1"/>
    </source>
</evidence>
<gene>
    <name evidence="1" type="ORF">GALL_238470</name>
</gene>
<name>A0A1J5RFQ0_9ZZZZ</name>
<sequence>MNGRSLKLIELLKPRIAAAIEVNSKRQKVTRVIRQPEMLEFDKLDRRQKRARRGRG</sequence>
<accession>A0A1J5RFQ0</accession>
<organism evidence="1">
    <name type="scientific">mine drainage metagenome</name>
    <dbReference type="NCBI Taxonomy" id="410659"/>
    <lineage>
        <taxon>unclassified sequences</taxon>
        <taxon>metagenomes</taxon>
        <taxon>ecological metagenomes</taxon>
    </lineage>
</organism>
<reference evidence="1" key="1">
    <citation type="submission" date="2016-10" db="EMBL/GenBank/DDBJ databases">
        <title>Sequence of Gallionella enrichment culture.</title>
        <authorList>
            <person name="Poehlein A."/>
            <person name="Muehling M."/>
            <person name="Daniel R."/>
        </authorList>
    </citation>
    <scope>NUCLEOTIDE SEQUENCE</scope>
</reference>
<protein>
    <submittedName>
        <fullName evidence="1">Uncharacterized protein</fullName>
    </submittedName>
</protein>
<dbReference type="AlphaFoldDB" id="A0A1J5RFQ0"/>